<proteinExistence type="predicted"/>
<reference evidence="2" key="1">
    <citation type="submission" date="2015-12" db="EMBL/GenBank/DDBJ databases">
        <title>De novo transcriptome assembly of four potential Pierce s Disease insect vectors from Arizona vineyards.</title>
        <authorList>
            <person name="Tassone E.E."/>
        </authorList>
    </citation>
    <scope>NUCLEOTIDE SEQUENCE</scope>
</reference>
<gene>
    <name evidence="2" type="ORF">g.8154</name>
</gene>
<feature type="compositionally biased region" description="Polar residues" evidence="1">
    <location>
        <begin position="126"/>
        <end position="142"/>
    </location>
</feature>
<feature type="compositionally biased region" description="Polar residues" evidence="1">
    <location>
        <begin position="95"/>
        <end position="108"/>
    </location>
</feature>
<dbReference type="AlphaFoldDB" id="A0A1B6E9A8"/>
<feature type="non-terminal residue" evidence="2">
    <location>
        <position position="199"/>
    </location>
</feature>
<accession>A0A1B6E9A8</accession>
<feature type="region of interest" description="Disordered" evidence="1">
    <location>
        <begin position="91"/>
        <end position="157"/>
    </location>
</feature>
<sequence length="199" mass="21154">MENTVSINTNVSHAPIIVSATRHPSKDIVGFDISNDSHVVKIRVNPVDPVPNCVASPRIQSSPNTVRINIGHDYSEEMLLKSSPNYYFYNYPPSGQSSPSDTLDSGTCSDLDGSTPPPLPKKKTAVTVSVSHQRGGSLTSSGADVESDDELSCDSLNSFDGKEIVDPVIQESLGAEVVLRGTSPAIRGSEGETSMKGEH</sequence>
<organism evidence="2">
    <name type="scientific">Clastoptera arizonana</name>
    <name type="common">Arizona spittle bug</name>
    <dbReference type="NCBI Taxonomy" id="38151"/>
    <lineage>
        <taxon>Eukaryota</taxon>
        <taxon>Metazoa</taxon>
        <taxon>Ecdysozoa</taxon>
        <taxon>Arthropoda</taxon>
        <taxon>Hexapoda</taxon>
        <taxon>Insecta</taxon>
        <taxon>Pterygota</taxon>
        <taxon>Neoptera</taxon>
        <taxon>Paraneoptera</taxon>
        <taxon>Hemiptera</taxon>
        <taxon>Auchenorrhyncha</taxon>
        <taxon>Cercopoidea</taxon>
        <taxon>Clastopteridae</taxon>
        <taxon>Clastoptera</taxon>
    </lineage>
</organism>
<evidence type="ECO:0000313" key="2">
    <source>
        <dbReference type="EMBL" id="JAS34511.1"/>
    </source>
</evidence>
<evidence type="ECO:0000256" key="1">
    <source>
        <dbReference type="SAM" id="MobiDB-lite"/>
    </source>
</evidence>
<protein>
    <submittedName>
        <fullName evidence="2">Uncharacterized protein</fullName>
    </submittedName>
</protein>
<dbReference type="EMBL" id="GEDC01002787">
    <property type="protein sequence ID" value="JAS34511.1"/>
    <property type="molecule type" value="Transcribed_RNA"/>
</dbReference>
<name>A0A1B6E9A8_9HEMI</name>